<dbReference type="PANTHER" id="PTHR30383:SF5">
    <property type="entry name" value="SGNH HYDROLASE-TYPE ESTERASE DOMAIN-CONTAINING PROTEIN"/>
    <property type="match status" value="1"/>
</dbReference>
<proteinExistence type="predicted"/>
<comment type="caution">
    <text evidence="3">The sequence shown here is derived from an EMBL/GenBank/DDBJ whole genome shotgun (WGS) entry which is preliminary data.</text>
</comment>
<gene>
    <name evidence="3" type="ORF">FHX73_113389</name>
</gene>
<evidence type="ECO:0000259" key="2">
    <source>
        <dbReference type="Pfam" id="PF13472"/>
    </source>
</evidence>
<dbReference type="InterPro" id="IPR051532">
    <property type="entry name" value="Ester_Hydrolysis_Enzymes"/>
</dbReference>
<reference evidence="3 4" key="1">
    <citation type="submission" date="2019-06" db="EMBL/GenBank/DDBJ databases">
        <title>Sequencing the genomes of 1000 actinobacteria strains.</title>
        <authorList>
            <person name="Klenk H.-P."/>
        </authorList>
    </citation>
    <scope>NUCLEOTIDE SEQUENCE [LARGE SCALE GENOMIC DNA]</scope>
    <source>
        <strain evidence="3 4">DSM 44826</strain>
    </source>
</reference>
<keyword evidence="1" id="KW-0732">Signal</keyword>
<dbReference type="RefSeq" id="WP_145905776.1">
    <property type="nucleotide sequence ID" value="NZ_BAAAMZ010000006.1"/>
</dbReference>
<dbReference type="InterPro" id="IPR036514">
    <property type="entry name" value="SGNH_hydro_sf"/>
</dbReference>
<dbReference type="Pfam" id="PF13472">
    <property type="entry name" value="Lipase_GDSL_2"/>
    <property type="match status" value="1"/>
</dbReference>
<name>A0A561UJJ5_9ACTN</name>
<dbReference type="PANTHER" id="PTHR30383">
    <property type="entry name" value="THIOESTERASE 1/PROTEASE 1/LYSOPHOSPHOLIPASE L1"/>
    <property type="match status" value="1"/>
</dbReference>
<evidence type="ECO:0000313" key="4">
    <source>
        <dbReference type="Proteomes" id="UP000317940"/>
    </source>
</evidence>
<feature type="signal peptide" evidence="1">
    <location>
        <begin position="1"/>
        <end position="24"/>
    </location>
</feature>
<dbReference type="SUPFAM" id="SSF52266">
    <property type="entry name" value="SGNH hydrolase"/>
    <property type="match status" value="1"/>
</dbReference>
<dbReference type="CDD" id="cd01833">
    <property type="entry name" value="XynB_like"/>
    <property type="match status" value="1"/>
</dbReference>
<feature type="domain" description="SGNH hydrolase-type esterase" evidence="2">
    <location>
        <begin position="41"/>
        <end position="217"/>
    </location>
</feature>
<evidence type="ECO:0000256" key="1">
    <source>
        <dbReference type="SAM" id="SignalP"/>
    </source>
</evidence>
<dbReference type="InterPro" id="IPR013830">
    <property type="entry name" value="SGNH_hydro"/>
</dbReference>
<organism evidence="3 4">
    <name type="scientific">Kitasatospora viridis</name>
    <dbReference type="NCBI Taxonomy" id="281105"/>
    <lineage>
        <taxon>Bacteria</taxon>
        <taxon>Bacillati</taxon>
        <taxon>Actinomycetota</taxon>
        <taxon>Actinomycetes</taxon>
        <taxon>Kitasatosporales</taxon>
        <taxon>Streptomycetaceae</taxon>
        <taxon>Kitasatospora</taxon>
    </lineage>
</organism>
<accession>A0A561UJJ5</accession>
<protein>
    <submittedName>
        <fullName evidence="3">Lysophospholipase L1-like esterase</fullName>
    </submittedName>
</protein>
<dbReference type="Proteomes" id="UP000317940">
    <property type="component" value="Unassembled WGS sequence"/>
</dbReference>
<dbReference type="GO" id="GO:0004622">
    <property type="term" value="F:phosphatidylcholine lysophospholipase activity"/>
    <property type="evidence" value="ECO:0007669"/>
    <property type="project" value="TreeGrafter"/>
</dbReference>
<feature type="chain" id="PRO_5038467893" evidence="1">
    <location>
        <begin position="25"/>
        <end position="237"/>
    </location>
</feature>
<dbReference type="AlphaFoldDB" id="A0A561UJJ5"/>
<sequence length="237" mass="25975">MPRLLHRSLAAVLGALCGPLLLTAAPAAARTGPPVVRVMPLGDSITAGVGSHDGAGYRLPLRQDCAEQSRFTLRLVGSQHDTLFPGDRHEGHSGWMVADLTARIDGWLAAARPDVVLLHIGINDLDRGPDKPHAADRLAALLDRIYTDRPGVSVLLLGLLPTTEGLEQPVRTFNRRVEDLSATEWRLGRDFDYLRPPELTPAEFADRLHPDDLGYQRIADRFYHALTDAVARRAARP</sequence>
<dbReference type="EMBL" id="VIWT01000001">
    <property type="protein sequence ID" value="TWF99542.1"/>
    <property type="molecule type" value="Genomic_DNA"/>
</dbReference>
<keyword evidence="4" id="KW-1185">Reference proteome</keyword>
<evidence type="ECO:0000313" key="3">
    <source>
        <dbReference type="EMBL" id="TWF99542.1"/>
    </source>
</evidence>
<dbReference type="Gene3D" id="3.40.50.1110">
    <property type="entry name" value="SGNH hydrolase"/>
    <property type="match status" value="1"/>
</dbReference>
<dbReference type="OrthoDB" id="468550at2"/>